<name>A0A220S133_9NEIS</name>
<dbReference type="Proteomes" id="UP000198238">
    <property type="component" value="Chromosome"/>
</dbReference>
<organism evidence="1 2">
    <name type="scientific">Neisseria chenwenguii</name>
    <dbReference type="NCBI Taxonomy" id="1853278"/>
    <lineage>
        <taxon>Bacteria</taxon>
        <taxon>Pseudomonadati</taxon>
        <taxon>Pseudomonadota</taxon>
        <taxon>Betaproteobacteria</taxon>
        <taxon>Neisseriales</taxon>
        <taxon>Neisseriaceae</taxon>
        <taxon>Neisseria</taxon>
    </lineage>
</organism>
<reference evidence="1 2" key="1">
    <citation type="submission" date="2017-06" db="EMBL/GenBank/DDBJ databases">
        <title>Neisseria chenwenguii sp. nov., isolated from the intestinal contents of Tibetan Plateau Pika in Yushu, Qinghai Province, China.</title>
        <authorList>
            <person name="Zhang G."/>
        </authorList>
    </citation>
    <scope>NUCLEOTIDE SEQUENCE [LARGE SCALE GENOMIC DNA]</scope>
    <source>
        <strain evidence="1 2">10023</strain>
    </source>
</reference>
<evidence type="ECO:0000313" key="1">
    <source>
        <dbReference type="EMBL" id="ASK27112.1"/>
    </source>
</evidence>
<accession>A0A220S133</accession>
<keyword evidence="2" id="KW-1185">Reference proteome</keyword>
<dbReference type="KEGG" id="nei:BG910_04585"/>
<protein>
    <submittedName>
        <fullName evidence="1">Uncharacterized protein</fullName>
    </submittedName>
</protein>
<dbReference type="EMBL" id="CP022278">
    <property type="protein sequence ID" value="ASK27112.1"/>
    <property type="molecule type" value="Genomic_DNA"/>
</dbReference>
<gene>
    <name evidence="1" type="ORF">BG910_04585</name>
</gene>
<evidence type="ECO:0000313" key="2">
    <source>
        <dbReference type="Proteomes" id="UP000198238"/>
    </source>
</evidence>
<sequence length="97" mass="9753">MIINREVYIMKTLRLDDLEKVSGGWVANAAGAILGGYAGGYGYLAGGGRNPDDFLYSVAGGAAGRALSTVRGIASGASAIASGVVAGGVNTYLLNRN</sequence>
<dbReference type="AlphaFoldDB" id="A0A220S133"/>
<proteinExistence type="predicted"/>